<accession>A0A1M5MVA3</accession>
<organism evidence="1 2">
    <name type="scientific">Flavobacterium micromati</name>
    <dbReference type="NCBI Taxonomy" id="229205"/>
    <lineage>
        <taxon>Bacteria</taxon>
        <taxon>Pseudomonadati</taxon>
        <taxon>Bacteroidota</taxon>
        <taxon>Flavobacteriia</taxon>
        <taxon>Flavobacteriales</taxon>
        <taxon>Flavobacteriaceae</taxon>
        <taxon>Flavobacterium</taxon>
    </lineage>
</organism>
<dbReference type="Proteomes" id="UP000184020">
    <property type="component" value="Unassembled WGS sequence"/>
</dbReference>
<keyword evidence="2" id="KW-1185">Reference proteome</keyword>
<evidence type="ECO:0000313" key="1">
    <source>
        <dbReference type="EMBL" id="SHG80839.1"/>
    </source>
</evidence>
<name>A0A1M5MVA3_9FLAO</name>
<proteinExistence type="predicted"/>
<reference evidence="2" key="1">
    <citation type="submission" date="2016-11" db="EMBL/GenBank/DDBJ databases">
        <authorList>
            <person name="Varghese N."/>
            <person name="Submissions S."/>
        </authorList>
    </citation>
    <scope>NUCLEOTIDE SEQUENCE [LARGE SCALE GENOMIC DNA]</scope>
    <source>
        <strain evidence="2">DSM 17659</strain>
    </source>
</reference>
<protein>
    <submittedName>
        <fullName evidence="1">Uncharacterized protein</fullName>
    </submittedName>
</protein>
<sequence length="42" mass="5344">MHYYVLNNYNNAKKRIMLFNDENKIEIVYKNIYFKYLYFLAK</sequence>
<dbReference type="STRING" id="229205.SAMN05444372_11040"/>
<evidence type="ECO:0000313" key="2">
    <source>
        <dbReference type="Proteomes" id="UP000184020"/>
    </source>
</evidence>
<gene>
    <name evidence="1" type="ORF">SAMN05444372_11040</name>
</gene>
<dbReference type="AlphaFoldDB" id="A0A1M5MVA3"/>
<dbReference type="EMBL" id="FQWF01000010">
    <property type="protein sequence ID" value="SHG80839.1"/>
    <property type="molecule type" value="Genomic_DNA"/>
</dbReference>